<reference evidence="1" key="1">
    <citation type="journal article" date="2020" name="Nature">
        <title>Giant virus diversity and host interactions through global metagenomics.</title>
        <authorList>
            <person name="Schulz F."/>
            <person name="Roux S."/>
            <person name="Paez-Espino D."/>
            <person name="Jungbluth S."/>
            <person name="Walsh D.A."/>
            <person name="Denef V.J."/>
            <person name="McMahon K.D."/>
            <person name="Konstantinidis K.T."/>
            <person name="Eloe-Fadrosh E.A."/>
            <person name="Kyrpides N.C."/>
            <person name="Woyke T."/>
        </authorList>
    </citation>
    <scope>NUCLEOTIDE SEQUENCE</scope>
    <source>
        <strain evidence="1">GVMAG-M-3300023184-13</strain>
    </source>
</reference>
<dbReference type="InterPro" id="IPR001040">
    <property type="entry name" value="TIF_eIF_4E"/>
</dbReference>
<dbReference type="Gene3D" id="3.30.760.10">
    <property type="entry name" value="RNA Cap, Translation Initiation Factor Eif4e"/>
    <property type="match status" value="1"/>
</dbReference>
<protein>
    <recommendedName>
        <fullName evidence="2">Eukaryotic translation initiation factor 4E</fullName>
    </recommendedName>
</protein>
<accession>A0A6C0HN33</accession>
<organism evidence="1">
    <name type="scientific">viral metagenome</name>
    <dbReference type="NCBI Taxonomy" id="1070528"/>
    <lineage>
        <taxon>unclassified sequences</taxon>
        <taxon>metagenomes</taxon>
        <taxon>organismal metagenomes</taxon>
    </lineage>
</organism>
<proteinExistence type="predicted"/>
<evidence type="ECO:0000313" key="1">
    <source>
        <dbReference type="EMBL" id="QHT81353.1"/>
    </source>
</evidence>
<dbReference type="EMBL" id="MN739981">
    <property type="protein sequence ID" value="QHT81353.1"/>
    <property type="molecule type" value="Genomic_DNA"/>
</dbReference>
<dbReference type="InterPro" id="IPR023398">
    <property type="entry name" value="TIF_eIF4e-like"/>
</dbReference>
<evidence type="ECO:0008006" key="2">
    <source>
        <dbReference type="Google" id="ProtNLM"/>
    </source>
</evidence>
<dbReference type="AlphaFoldDB" id="A0A6C0HN33"/>
<dbReference type="GO" id="GO:0003743">
    <property type="term" value="F:translation initiation factor activity"/>
    <property type="evidence" value="ECO:0007669"/>
    <property type="project" value="InterPro"/>
</dbReference>
<dbReference type="Pfam" id="PF01652">
    <property type="entry name" value="IF4E"/>
    <property type="match status" value="1"/>
</dbReference>
<dbReference type="GO" id="GO:0016281">
    <property type="term" value="C:eukaryotic translation initiation factor 4F complex"/>
    <property type="evidence" value="ECO:0007669"/>
    <property type="project" value="TreeGrafter"/>
</dbReference>
<dbReference type="GO" id="GO:0000340">
    <property type="term" value="F:RNA 7-methylguanosine cap binding"/>
    <property type="evidence" value="ECO:0007669"/>
    <property type="project" value="TreeGrafter"/>
</dbReference>
<name>A0A6C0HN33_9ZZZZ</name>
<sequence>MTDGNVNIKENCIILDRSYSFWYHNPEQVDWSPESYTEILTFNTLQEFWYLDKFIKKDMIENGMFFIMIDGVMPIWEDTNNINGGCISWKVDRKYCYKYWIDCVGHFIMKNLSNFTHLVNGVSISPKKNSSIIKLWFKEDIDMSKLILPDTFCMVDDKVIYKSHVQNIDKDKIKRENRASLLH</sequence>
<dbReference type="PANTHER" id="PTHR11960">
    <property type="entry name" value="EUKARYOTIC TRANSLATION INITIATION FACTOR 4E RELATED"/>
    <property type="match status" value="1"/>
</dbReference>
<dbReference type="SUPFAM" id="SSF55418">
    <property type="entry name" value="eIF4e-like"/>
    <property type="match status" value="1"/>
</dbReference>